<keyword evidence="3" id="KW-0808">Transferase</keyword>
<dbReference type="Gene3D" id="3.40.630.30">
    <property type="match status" value="1"/>
</dbReference>
<proteinExistence type="predicted"/>
<organism evidence="3 5">
    <name type="scientific">Bacteroides fragilis</name>
    <dbReference type="NCBI Taxonomy" id="817"/>
    <lineage>
        <taxon>Bacteria</taxon>
        <taxon>Pseudomonadati</taxon>
        <taxon>Bacteroidota</taxon>
        <taxon>Bacteroidia</taxon>
        <taxon>Bacteroidales</taxon>
        <taxon>Bacteroidaceae</taxon>
        <taxon>Bacteroides</taxon>
    </lineage>
</organism>
<dbReference type="OrthoDB" id="5419426at2"/>
<feature type="domain" description="N-acetyltransferase" evidence="1">
    <location>
        <begin position="1"/>
        <end position="151"/>
    </location>
</feature>
<reference evidence="2" key="1">
    <citation type="book" date="2014" name="THE 24TH EUROPEAN CONGRESS OF CLINICAL MICROBIOLOGY AND INFECTIOUS DISEASES" publisher="ECCMID 2014" city="Barcelona, Spain">
        <title>Identification of resistance genes in three multidrug-resistant Bacteroides fragilis isolates by whole genome sequencing.</title>
        <editorList>
            <person name="Unknown"/>
            <person name="A."/>
        </editorList>
        <authorList>
            <person name="Sydenham T.V."/>
            <person name="Hasman H."/>
            <person name="Wang M."/>
            <person name="Soki J."/>
            <person name="Nagy E."/>
            <person name="Justesen U.S."/>
        </authorList>
    </citation>
    <scope>NUCLEOTIDE SEQUENCE</scope>
    <source>
        <strain evidence="2">DCMSKEJBY0001B</strain>
    </source>
</reference>
<dbReference type="PROSITE" id="PS51186">
    <property type="entry name" value="GNAT"/>
    <property type="match status" value="1"/>
</dbReference>
<dbReference type="InterPro" id="IPR016181">
    <property type="entry name" value="Acyl_CoA_acyltransferase"/>
</dbReference>
<dbReference type="Proteomes" id="UP000036847">
    <property type="component" value="Chromosome"/>
</dbReference>
<dbReference type="SUPFAM" id="SSF55729">
    <property type="entry name" value="Acyl-CoA N-acyltransferases (Nat)"/>
    <property type="match status" value="1"/>
</dbReference>
<gene>
    <name evidence="3" type="ORF">DW228_15770</name>
    <name evidence="2" type="ORF">EC80_023115</name>
</gene>
<dbReference type="EMBL" id="CP036546">
    <property type="protein sequence ID" value="QCQ47493.1"/>
    <property type="molecule type" value="Genomic_DNA"/>
</dbReference>
<dbReference type="CDD" id="cd04301">
    <property type="entry name" value="NAT_SF"/>
    <property type="match status" value="1"/>
</dbReference>
<reference evidence="3 5" key="2">
    <citation type="submission" date="2018-08" db="EMBL/GenBank/DDBJ databases">
        <title>A genome reference for cultivated species of the human gut microbiota.</title>
        <authorList>
            <person name="Zou Y."/>
            <person name="Xue W."/>
            <person name="Luo G."/>
        </authorList>
    </citation>
    <scope>NUCLEOTIDE SEQUENCE [LARGE SCALE GENOMIC DNA]</scope>
    <source>
        <strain evidence="3 5">AM18-6</strain>
    </source>
</reference>
<dbReference type="AlphaFoldDB" id="A0A396BX43"/>
<dbReference type="EMBL" id="QRJE01000025">
    <property type="protein sequence ID" value="RHH09168.1"/>
    <property type="molecule type" value="Genomic_DNA"/>
</dbReference>
<accession>A0A396BX43</accession>
<dbReference type="GO" id="GO:0016747">
    <property type="term" value="F:acyltransferase activity, transferring groups other than amino-acyl groups"/>
    <property type="evidence" value="ECO:0007669"/>
    <property type="project" value="InterPro"/>
</dbReference>
<evidence type="ECO:0000259" key="1">
    <source>
        <dbReference type="PROSITE" id="PS51186"/>
    </source>
</evidence>
<dbReference type="Pfam" id="PF00583">
    <property type="entry name" value="Acetyltransf_1"/>
    <property type="match status" value="1"/>
</dbReference>
<dbReference type="Proteomes" id="UP000266644">
    <property type="component" value="Unassembled WGS sequence"/>
</dbReference>
<evidence type="ECO:0000313" key="3">
    <source>
        <dbReference type="EMBL" id="RHH09168.1"/>
    </source>
</evidence>
<name>A0A396BX43_BACFG</name>
<dbReference type="RefSeq" id="WP_005808450.1">
    <property type="nucleotide sequence ID" value="NZ_CP036546.1"/>
</dbReference>
<reference evidence="2 4" key="3">
    <citation type="submission" date="2019-03" db="EMBL/GenBank/DDBJ databases">
        <title>Complete genome assembly of MDR B. fragilis.</title>
        <authorList>
            <person name="Sydenham T.V."/>
            <person name="Hasman H."/>
            <person name="Justesen U.S."/>
        </authorList>
    </citation>
    <scope>NUCLEOTIDE SEQUENCE [LARGE SCALE GENOMIC DNA]</scope>
    <source>
        <strain evidence="2 4">DCMSKEJBY0001B</strain>
    </source>
</reference>
<sequence>MDIVSLRKNPQYLEEAIAYFQSKWADENSKMVYDNCFRTCVVSESPLPQFYLLMDNEEIIGCAGLATNDFNSRMDLYPWLVALFIEERYRGHNYGRLLIETVEKDTRQLGFGDLYLCTKHIGYYEHFCFNYVGDCYHPWGEHTRVYQKHITFSADL</sequence>
<evidence type="ECO:0000313" key="5">
    <source>
        <dbReference type="Proteomes" id="UP000266644"/>
    </source>
</evidence>
<evidence type="ECO:0000313" key="2">
    <source>
        <dbReference type="EMBL" id="QCQ47493.1"/>
    </source>
</evidence>
<evidence type="ECO:0000313" key="4">
    <source>
        <dbReference type="Proteomes" id="UP000036847"/>
    </source>
</evidence>
<protein>
    <submittedName>
        <fullName evidence="3">N-acetyltransferase</fullName>
    </submittedName>
</protein>
<dbReference type="InterPro" id="IPR000182">
    <property type="entry name" value="GNAT_dom"/>
</dbReference>